<dbReference type="EC" id="1.4.3.16" evidence="4"/>
<dbReference type="InterPro" id="IPR005288">
    <property type="entry name" value="NadB"/>
</dbReference>
<dbReference type="SUPFAM" id="SSF51905">
    <property type="entry name" value="FAD/NAD(P)-binding domain"/>
    <property type="match status" value="1"/>
</dbReference>
<evidence type="ECO:0000259" key="10">
    <source>
        <dbReference type="Pfam" id="PF00890"/>
    </source>
</evidence>
<evidence type="ECO:0000313" key="15">
    <source>
        <dbReference type="Proteomes" id="UP000281192"/>
    </source>
</evidence>
<dbReference type="PRINTS" id="PR00368">
    <property type="entry name" value="FADPNR"/>
</dbReference>
<dbReference type="GO" id="GO:0034628">
    <property type="term" value="P:'de novo' NAD+ biosynthetic process from L-aspartate"/>
    <property type="evidence" value="ECO:0007669"/>
    <property type="project" value="TreeGrafter"/>
</dbReference>
<dbReference type="KEGG" id="cfh:C1707_24520"/>
<dbReference type="PANTHER" id="PTHR42716">
    <property type="entry name" value="L-ASPARTATE OXIDASE"/>
    <property type="match status" value="1"/>
</dbReference>
<evidence type="ECO:0000259" key="11">
    <source>
        <dbReference type="Pfam" id="PF02910"/>
    </source>
</evidence>
<feature type="domain" description="FAD-dependent oxidoreductase 2 FAD-binding" evidence="10">
    <location>
        <begin position="11"/>
        <end position="382"/>
    </location>
</feature>
<comment type="similarity">
    <text evidence="3">Belongs to the FAD-dependent oxidoreductase 2 family. NadB subfamily.</text>
</comment>
<dbReference type="InterPro" id="IPR003953">
    <property type="entry name" value="FAD-dep_OxRdtase_2_FAD-bd"/>
</dbReference>
<evidence type="ECO:0000313" key="12">
    <source>
        <dbReference type="EMBL" id="AYV49161.1"/>
    </source>
</evidence>
<sequence length="510" mass="51930">MIERVDFDGPVILGAGLAGLSAALAAKTALVLSPTPLATGCSSAWAQGGLAAALAGDDTPSLHAADTIAAGAGLCDGEAVALLTREGPAAVRDLAALGAPFDRKPPLEGQVVGDFVLSLEAAHSKARVARVGGDGAGAAIMAAVVAAVRATPTIEVRENARARRLLQDQTGRVVGVLAEIAGDLVEVRGRAVILATGGVGGLYAVTTTPAQVRGEGLGLAALASAEIADPEFVQFHPTAIDIGRDPAPLATEALRGEGSILRNTDGRAFMADYHPAKELAPRDVVARAIHAERAAGRGAFLDATTAVGAHFPHEFPAVFEACQSAGVDPRREMIPVTPAVHYHMGGVATDLDGRASLPGLYAAGECASTGVQGANRLASNSLLEAAVFGARAGRAAATEVETGGEPVSLVPLPDLPDAAFQALRRAMSRDAGVIRDAEGLGRLQDEVATLEAAHGPCPPLVAARLIVDAALARQESRGGHYRADFPEKAEPIRTFVTLDALPAGLRHAAE</sequence>
<keyword evidence="15" id="KW-1185">Reference proteome</keyword>
<dbReference type="InterPro" id="IPR037099">
    <property type="entry name" value="Fum_R/Succ_DH_flav-like_C_sf"/>
</dbReference>
<gene>
    <name evidence="12" type="ORF">C1707_24520</name>
    <name evidence="13" type="ORF">CFHF_12575</name>
</gene>
<comment type="cofactor">
    <cofactor evidence="1">
        <name>FAD</name>
        <dbReference type="ChEBI" id="CHEBI:57692"/>
    </cofactor>
</comment>
<evidence type="ECO:0000256" key="1">
    <source>
        <dbReference type="ARBA" id="ARBA00001974"/>
    </source>
</evidence>
<reference evidence="13 14" key="1">
    <citation type="submission" date="2017-12" db="EMBL/GenBank/DDBJ databases">
        <title>The genome sequence of Caulobacter flavus CGMCC1 15093.</title>
        <authorList>
            <person name="Gao J."/>
            <person name="Mao X."/>
            <person name="Sun J."/>
        </authorList>
    </citation>
    <scope>NUCLEOTIDE SEQUENCE [LARGE SCALE GENOMIC DNA]</scope>
    <source>
        <strain evidence="13 14">CGMCC1 15093</strain>
    </source>
</reference>
<keyword evidence="6" id="KW-0662">Pyridine nucleotide biosynthesis</keyword>
<dbReference type="EMBL" id="PJRQ01000024">
    <property type="protein sequence ID" value="PLR14806.1"/>
    <property type="molecule type" value="Genomic_DNA"/>
</dbReference>
<reference evidence="12 15" key="2">
    <citation type="submission" date="2018-01" db="EMBL/GenBank/DDBJ databases">
        <title>Complete genome sequence of Caulobacter flavus RHGG3.</title>
        <authorList>
            <person name="Yang E."/>
        </authorList>
    </citation>
    <scope>NUCLEOTIDE SEQUENCE [LARGE SCALE GENOMIC DNA]</scope>
    <source>
        <strain evidence="12 15">RHGG3</strain>
    </source>
</reference>
<dbReference type="UniPathway" id="UPA00253">
    <property type="reaction ID" value="UER00326"/>
</dbReference>
<proteinExistence type="inferred from homology"/>
<dbReference type="SUPFAM" id="SSF56425">
    <property type="entry name" value="Succinate dehydrogenase/fumarate reductase flavoprotein, catalytic domain"/>
    <property type="match status" value="1"/>
</dbReference>
<organism evidence="13 14">
    <name type="scientific">Caulobacter flavus</name>
    <dbReference type="NCBI Taxonomy" id="1679497"/>
    <lineage>
        <taxon>Bacteria</taxon>
        <taxon>Pseudomonadati</taxon>
        <taxon>Pseudomonadota</taxon>
        <taxon>Alphaproteobacteria</taxon>
        <taxon>Caulobacterales</taxon>
        <taxon>Caulobacteraceae</taxon>
        <taxon>Caulobacter</taxon>
    </lineage>
</organism>
<dbReference type="NCBIfam" id="NF005701">
    <property type="entry name" value="PRK07512.1"/>
    <property type="match status" value="1"/>
</dbReference>
<feature type="domain" description="Fumarate reductase/succinate dehydrogenase flavoprotein-like C-terminal" evidence="11">
    <location>
        <begin position="462"/>
        <end position="489"/>
    </location>
</feature>
<protein>
    <recommendedName>
        <fullName evidence="4">L-aspartate oxidase</fullName>
        <ecNumber evidence="4">1.4.3.16</ecNumber>
    </recommendedName>
</protein>
<evidence type="ECO:0000256" key="6">
    <source>
        <dbReference type="ARBA" id="ARBA00022642"/>
    </source>
</evidence>
<dbReference type="Gene3D" id="3.90.700.10">
    <property type="entry name" value="Succinate dehydrogenase/fumarate reductase flavoprotein, catalytic domain"/>
    <property type="match status" value="1"/>
</dbReference>
<dbReference type="PANTHER" id="PTHR42716:SF2">
    <property type="entry name" value="L-ASPARTATE OXIDASE, CHLOROPLASTIC"/>
    <property type="match status" value="1"/>
</dbReference>
<dbReference type="Proteomes" id="UP000234483">
    <property type="component" value="Unassembled WGS sequence"/>
</dbReference>
<comment type="catalytic activity">
    <reaction evidence="9">
        <text>L-aspartate + O2 = iminosuccinate + H2O2</text>
        <dbReference type="Rhea" id="RHEA:25876"/>
        <dbReference type="ChEBI" id="CHEBI:15379"/>
        <dbReference type="ChEBI" id="CHEBI:16240"/>
        <dbReference type="ChEBI" id="CHEBI:29991"/>
        <dbReference type="ChEBI" id="CHEBI:77875"/>
        <dbReference type="EC" id="1.4.3.16"/>
    </reaction>
    <physiologicalReaction direction="left-to-right" evidence="9">
        <dbReference type="Rhea" id="RHEA:25877"/>
    </physiologicalReaction>
</comment>
<dbReference type="EMBL" id="CP026100">
    <property type="protein sequence ID" value="AYV49161.1"/>
    <property type="molecule type" value="Genomic_DNA"/>
</dbReference>
<comment type="pathway">
    <text evidence="2">Cofactor biosynthesis; NAD(+) biosynthesis; iminoaspartate from L-aspartate (oxidase route): step 1/1.</text>
</comment>
<dbReference type="Pfam" id="PF00890">
    <property type="entry name" value="FAD_binding_2"/>
    <property type="match status" value="1"/>
</dbReference>
<evidence type="ECO:0000256" key="2">
    <source>
        <dbReference type="ARBA" id="ARBA00004950"/>
    </source>
</evidence>
<keyword evidence="8" id="KW-0560">Oxidoreductase</keyword>
<evidence type="ECO:0000313" key="13">
    <source>
        <dbReference type="EMBL" id="PLR14806.1"/>
    </source>
</evidence>
<dbReference type="InterPro" id="IPR015939">
    <property type="entry name" value="Fum_Rdtase/Succ_DH_flav-like_C"/>
</dbReference>
<dbReference type="Gene3D" id="1.20.58.100">
    <property type="entry name" value="Fumarate reductase/succinate dehydrogenase flavoprotein-like, C-terminal domain"/>
    <property type="match status" value="1"/>
</dbReference>
<name>A0A2N5CT29_9CAUL</name>
<dbReference type="Proteomes" id="UP000281192">
    <property type="component" value="Chromosome"/>
</dbReference>
<dbReference type="FunFam" id="3.90.700.10:FF:000002">
    <property type="entry name" value="L-aspartate oxidase"/>
    <property type="match status" value="1"/>
</dbReference>
<dbReference type="Gene3D" id="3.50.50.60">
    <property type="entry name" value="FAD/NAD(P)-binding domain"/>
    <property type="match status" value="1"/>
</dbReference>
<evidence type="ECO:0000256" key="4">
    <source>
        <dbReference type="ARBA" id="ARBA00012173"/>
    </source>
</evidence>
<dbReference type="OrthoDB" id="9806724at2"/>
<keyword evidence="7" id="KW-0274">FAD</keyword>
<evidence type="ECO:0000256" key="5">
    <source>
        <dbReference type="ARBA" id="ARBA00022630"/>
    </source>
</evidence>
<keyword evidence="5" id="KW-0285">Flavoprotein</keyword>
<dbReference type="InterPro" id="IPR036188">
    <property type="entry name" value="FAD/NAD-bd_sf"/>
</dbReference>
<dbReference type="RefSeq" id="WP_101713349.1">
    <property type="nucleotide sequence ID" value="NZ_CP026100.1"/>
</dbReference>
<dbReference type="SUPFAM" id="SSF46977">
    <property type="entry name" value="Succinate dehydrogenase/fumarate reductase flavoprotein C-terminal domain"/>
    <property type="match status" value="1"/>
</dbReference>
<accession>A0A2N5CT29</accession>
<dbReference type="AlphaFoldDB" id="A0A2N5CT29"/>
<dbReference type="Pfam" id="PF02910">
    <property type="entry name" value="Succ_DH_flav_C"/>
    <property type="match status" value="1"/>
</dbReference>
<dbReference type="GO" id="GO:0008734">
    <property type="term" value="F:L-aspartate oxidase activity"/>
    <property type="evidence" value="ECO:0007669"/>
    <property type="project" value="UniProtKB-EC"/>
</dbReference>
<evidence type="ECO:0000256" key="3">
    <source>
        <dbReference type="ARBA" id="ARBA00008562"/>
    </source>
</evidence>
<evidence type="ECO:0000256" key="8">
    <source>
        <dbReference type="ARBA" id="ARBA00023002"/>
    </source>
</evidence>
<evidence type="ECO:0000313" key="14">
    <source>
        <dbReference type="Proteomes" id="UP000234483"/>
    </source>
</evidence>
<evidence type="ECO:0000256" key="7">
    <source>
        <dbReference type="ARBA" id="ARBA00022827"/>
    </source>
</evidence>
<evidence type="ECO:0000256" key="9">
    <source>
        <dbReference type="ARBA" id="ARBA00048305"/>
    </source>
</evidence>
<dbReference type="InterPro" id="IPR027477">
    <property type="entry name" value="Succ_DH/fumarate_Rdtase_cat_sf"/>
</dbReference>